<comment type="similarity">
    <text evidence="1">Belongs to the inositol polyphosphate 5-phosphatase family.</text>
</comment>
<keyword evidence="2" id="KW-0378">Hydrolase</keyword>
<protein>
    <recommendedName>
        <fullName evidence="4">Inositol polyphosphate-related phosphatase domain-containing protein</fullName>
    </recommendedName>
</protein>
<evidence type="ECO:0000259" key="4">
    <source>
        <dbReference type="SMART" id="SM00128"/>
    </source>
</evidence>
<feature type="domain" description="Inositol polyphosphate-related phosphatase" evidence="4">
    <location>
        <begin position="102"/>
        <end position="457"/>
    </location>
</feature>
<sequence>MVSDDYNITITISPSSYIFFPKTFRQIIKLIALSMVSSSLQSPPMEDNHHYKPQTKTKTKTFRHWFSKKHNSKPPSGFKQFSDESTDEYEDDANSFKSSNIDELRIFVATWNVAGRSPVGSLAVDLDEWLNVKESADIYVLGFQEIVPLKAKHVIGGEDMTEATNWNLLIGQILNNKCACRWMTPMLGPMASESYNYLNTGETSGAEDEAVNRCGRYTLMASKKMVGVFISVWINTSLFKKYIISSVKVSAVACGFRGYLGNKGSVAVSLSIEGTSFCFVVAHLASGEKKGDEGTRNRQVSEIFKRTTFTRQFRDQCILQPLTILGHDQIFWFGDLNYRLYLENELARELIKRQDWSALQEFDQLRKELENGGVFQGWSEGNIEFAPTYKYSAFNSNRYSGTLPSRAGEKQRTPAWCDRILWYGKGVKQHSYFRSESKFSDHRPVSALFSTQIELIKPDEAKMVSPKSDVPNTISSKQTEQERGNGEASSTLHSLIFKEQEANKKSLRSYNRL</sequence>
<dbReference type="InterPro" id="IPR045849">
    <property type="entry name" value="IP5P_plant"/>
</dbReference>
<dbReference type="InterPro" id="IPR000300">
    <property type="entry name" value="IPPc"/>
</dbReference>
<evidence type="ECO:0000313" key="5">
    <source>
        <dbReference type="EMBL" id="KAK9061733.1"/>
    </source>
</evidence>
<comment type="caution">
    <text evidence="5">The sequence shown here is derived from an EMBL/GenBank/DDBJ whole genome shotgun (WGS) entry which is preliminary data.</text>
</comment>
<dbReference type="Proteomes" id="UP001408789">
    <property type="component" value="Unassembled WGS sequence"/>
</dbReference>
<accession>A0AAP0CYR1</accession>
<name>A0AAP0CYR1_9ASTR</name>
<dbReference type="GO" id="GO:0004445">
    <property type="term" value="F:inositol-polyphosphate 5-phosphatase activity"/>
    <property type="evidence" value="ECO:0007669"/>
    <property type="project" value="InterPro"/>
</dbReference>
<gene>
    <name evidence="5" type="ORF">SSX86_018916</name>
</gene>
<dbReference type="Gene3D" id="3.60.10.10">
    <property type="entry name" value="Endonuclease/exonuclease/phosphatase"/>
    <property type="match status" value="1"/>
</dbReference>
<dbReference type="PANTHER" id="PTHR45666">
    <property type="entry name" value="TYPE IV INOSITOL POLYPHOSPHATE 5-PHOSPHATASE 9"/>
    <property type="match status" value="1"/>
</dbReference>
<evidence type="ECO:0000313" key="6">
    <source>
        <dbReference type="Proteomes" id="UP001408789"/>
    </source>
</evidence>
<dbReference type="PANTHER" id="PTHR45666:SF7">
    <property type="entry name" value="TYPE IV INOSITOL POLYPHOSPHATE 5-PHOSPHATASE 6-LIKE"/>
    <property type="match status" value="1"/>
</dbReference>
<dbReference type="InterPro" id="IPR036691">
    <property type="entry name" value="Endo/exonu/phosph_ase_sf"/>
</dbReference>
<dbReference type="Pfam" id="PF22669">
    <property type="entry name" value="Exo_endo_phos2"/>
    <property type="match status" value="1"/>
</dbReference>
<dbReference type="GO" id="GO:0004439">
    <property type="term" value="F:phosphatidylinositol-4,5-bisphosphate 5-phosphatase activity"/>
    <property type="evidence" value="ECO:0007669"/>
    <property type="project" value="TreeGrafter"/>
</dbReference>
<evidence type="ECO:0000256" key="3">
    <source>
        <dbReference type="SAM" id="MobiDB-lite"/>
    </source>
</evidence>
<dbReference type="AlphaFoldDB" id="A0AAP0CYR1"/>
<reference evidence="5 6" key="1">
    <citation type="submission" date="2024-04" db="EMBL/GenBank/DDBJ databases">
        <title>The reference genome of an endangered Asteraceae, Deinandra increscens subsp. villosa, native to the Central Coast of California.</title>
        <authorList>
            <person name="Guilliams M."/>
            <person name="Hasenstab-Lehman K."/>
            <person name="Meyer R."/>
            <person name="Mcevoy S."/>
        </authorList>
    </citation>
    <scope>NUCLEOTIDE SEQUENCE [LARGE SCALE GENOMIC DNA]</scope>
    <source>
        <tissue evidence="5">Leaf</tissue>
    </source>
</reference>
<dbReference type="GO" id="GO:0034485">
    <property type="term" value="F:phosphatidylinositol-3,4,5-trisphosphate 5-phosphatase activity"/>
    <property type="evidence" value="ECO:0007669"/>
    <property type="project" value="TreeGrafter"/>
</dbReference>
<dbReference type="SUPFAM" id="SSF56219">
    <property type="entry name" value="DNase I-like"/>
    <property type="match status" value="1"/>
</dbReference>
<keyword evidence="6" id="KW-1185">Reference proteome</keyword>
<proteinExistence type="inferred from homology"/>
<dbReference type="SMART" id="SM00128">
    <property type="entry name" value="IPPc"/>
    <property type="match status" value="1"/>
</dbReference>
<evidence type="ECO:0000256" key="2">
    <source>
        <dbReference type="ARBA" id="ARBA00022801"/>
    </source>
</evidence>
<dbReference type="GO" id="GO:0046856">
    <property type="term" value="P:phosphatidylinositol dephosphorylation"/>
    <property type="evidence" value="ECO:0007669"/>
    <property type="project" value="InterPro"/>
</dbReference>
<feature type="region of interest" description="Disordered" evidence="3">
    <location>
        <begin position="460"/>
        <end position="497"/>
    </location>
</feature>
<organism evidence="5 6">
    <name type="scientific">Deinandra increscens subsp. villosa</name>
    <dbReference type="NCBI Taxonomy" id="3103831"/>
    <lineage>
        <taxon>Eukaryota</taxon>
        <taxon>Viridiplantae</taxon>
        <taxon>Streptophyta</taxon>
        <taxon>Embryophyta</taxon>
        <taxon>Tracheophyta</taxon>
        <taxon>Spermatophyta</taxon>
        <taxon>Magnoliopsida</taxon>
        <taxon>eudicotyledons</taxon>
        <taxon>Gunneridae</taxon>
        <taxon>Pentapetalae</taxon>
        <taxon>asterids</taxon>
        <taxon>campanulids</taxon>
        <taxon>Asterales</taxon>
        <taxon>Asteraceae</taxon>
        <taxon>Asteroideae</taxon>
        <taxon>Heliantheae alliance</taxon>
        <taxon>Madieae</taxon>
        <taxon>Madiinae</taxon>
        <taxon>Deinandra</taxon>
    </lineage>
</organism>
<dbReference type="EMBL" id="JBCNJP010000019">
    <property type="protein sequence ID" value="KAK9061733.1"/>
    <property type="molecule type" value="Genomic_DNA"/>
</dbReference>
<evidence type="ECO:0000256" key="1">
    <source>
        <dbReference type="ARBA" id="ARBA00010768"/>
    </source>
</evidence>